<protein>
    <submittedName>
        <fullName evidence="4">DUF2110 family protein</fullName>
    </submittedName>
</protein>
<accession>A0A429G5J5</accession>
<reference evidence="4 5" key="1">
    <citation type="submission" date="2018-10" db="EMBL/GenBank/DDBJ databases">
        <title>Co-occurring genomic capacity for anaerobic methane metabolism and dissimilatory sulfite reduction discovered in the Korarchaeota.</title>
        <authorList>
            <person name="Mckay L.J."/>
            <person name="Dlakic M."/>
            <person name="Fields M.W."/>
            <person name="Delmont T.O."/>
            <person name="Eren A.M."/>
            <person name="Jay Z.J."/>
            <person name="Klingelsmith K.B."/>
            <person name="Rusch D.B."/>
            <person name="Inskeep W.P."/>
        </authorList>
    </citation>
    <scope>NUCLEOTIDE SEQUENCE [LARGE SCALE GENOMIC DNA]</scope>
    <source>
        <strain evidence="4 5">WS</strain>
    </source>
</reference>
<dbReference type="EMBL" id="RCOR01000022">
    <property type="protein sequence ID" value="RSN69082.1"/>
    <property type="molecule type" value="Genomic_DNA"/>
</dbReference>
<dbReference type="Pfam" id="PF09883">
    <property type="entry name" value="DUF2110"/>
    <property type="match status" value="1"/>
</dbReference>
<feature type="domain" description="DUF2110" evidence="3">
    <location>
        <begin position="179"/>
        <end position="243"/>
    </location>
</feature>
<feature type="domain" description="DUF2110" evidence="1">
    <location>
        <begin position="82"/>
        <end position="174"/>
    </location>
</feature>
<evidence type="ECO:0000259" key="3">
    <source>
        <dbReference type="Pfam" id="PF24873"/>
    </source>
</evidence>
<evidence type="ECO:0000313" key="4">
    <source>
        <dbReference type="EMBL" id="RSN69082.1"/>
    </source>
</evidence>
<sequence length="262" mass="30133">MIDLTREFFIQERIPEDLNVDSMLEELGWEMMQLMRGIEVEALDLDTEGGWVRVRVSGADEGAAENLIYRTYGKLKRAEEAKVGESLKGFITDLGEVGYGIYFKAFLGEKDCLYPLYEMRKQLVDNMKLSTRAIANIYGFMNDVSMEINVTKIDEKGIYVSLSPRQVRMIRDMIKMGREILLVVRATPKQVKRALNRTGHYRDVSMVRKSFLSHMLICKRKTQAKGLIPRLGPYLPGAKFSTISQDKFRKLTEVNFLNHSTQ</sequence>
<comment type="caution">
    <text evidence="4">The sequence shown here is derived from an EMBL/GenBank/DDBJ whole genome shotgun (WGS) entry which is preliminary data.</text>
</comment>
<proteinExistence type="predicted"/>
<dbReference type="RefSeq" id="WP_125741631.1">
    <property type="nucleotide sequence ID" value="NZ_RCOR01000022.1"/>
</dbReference>
<dbReference type="AlphaFoldDB" id="A0A429G5J5"/>
<dbReference type="InterPro" id="IPR056756">
    <property type="entry name" value="DUF2110_central"/>
</dbReference>
<name>A0A429G5J5_9CREN</name>
<dbReference type="Proteomes" id="UP000278149">
    <property type="component" value="Unassembled WGS sequence"/>
</dbReference>
<organism evidence="4 5">
    <name type="scientific">Candidatus Korarchaeum cryptofilum</name>
    <dbReference type="NCBI Taxonomy" id="498846"/>
    <lineage>
        <taxon>Archaea</taxon>
        <taxon>Thermoproteota</taxon>
        <taxon>Candidatus Korarchaeia</taxon>
        <taxon>Candidatus Korarchaeales</taxon>
        <taxon>Candidatus Korarchaeaceae</taxon>
        <taxon>Candidatus Korarchaeum</taxon>
    </lineage>
</organism>
<evidence type="ECO:0000259" key="2">
    <source>
        <dbReference type="Pfam" id="PF24872"/>
    </source>
</evidence>
<dbReference type="InterPro" id="IPR056758">
    <property type="entry name" value="DUF2110_N"/>
</dbReference>
<feature type="domain" description="DUF2110" evidence="2">
    <location>
        <begin position="1"/>
        <end position="77"/>
    </location>
</feature>
<evidence type="ECO:0000259" key="1">
    <source>
        <dbReference type="Pfam" id="PF09883"/>
    </source>
</evidence>
<gene>
    <name evidence="4" type="ORF">D9Q81_04640</name>
</gene>
<dbReference type="Pfam" id="PF24873">
    <property type="entry name" value="DUF2110_C"/>
    <property type="match status" value="1"/>
</dbReference>
<evidence type="ECO:0000313" key="5">
    <source>
        <dbReference type="Proteomes" id="UP000278149"/>
    </source>
</evidence>
<dbReference type="Pfam" id="PF24872">
    <property type="entry name" value="DUF2110_N"/>
    <property type="match status" value="1"/>
</dbReference>
<dbReference type="InterPro" id="IPR056757">
    <property type="entry name" value="DUF2110_C"/>
</dbReference>